<reference evidence="3" key="2">
    <citation type="submission" date="2025-08" db="UniProtKB">
        <authorList>
            <consortium name="RefSeq"/>
        </authorList>
    </citation>
    <scope>IDENTIFICATION</scope>
</reference>
<dbReference type="RefSeq" id="XP_016743234.1">
    <property type="nucleotide sequence ID" value="XM_016887745.1"/>
</dbReference>
<dbReference type="PaxDb" id="3635-A0A1U8NZ23"/>
<dbReference type="InterPro" id="IPR051320">
    <property type="entry name" value="Viral_Replic_Matur_Polypro"/>
</dbReference>
<dbReference type="STRING" id="3635.A0A1U8NZ23"/>
<keyword evidence="2" id="KW-1185">Reference proteome</keyword>
<dbReference type="OrthoDB" id="1738613at2759"/>
<dbReference type="PANTHER" id="PTHR33064:SF37">
    <property type="entry name" value="RIBONUCLEASE H"/>
    <property type="match status" value="1"/>
</dbReference>
<evidence type="ECO:0000313" key="3">
    <source>
        <dbReference type="RefSeq" id="XP_016743234.1"/>
    </source>
</evidence>
<sequence>MFLGHIVSVDGICIDPKKIEAILNWKQPKNVSEIQSFLKLAGYYRRFVEGFSLIVALVTKLLRKIAPLKWTNEQQASFEKLNAVLTQAPVLIQPEPGKDYVVCSDASHSGLGCVLMQEGKVVACTSRQFKPDEYNYAMHDLELAAVVFALKVWRHYLYGERYIIYIDHKSLKANVGADALSRKSMSELREMFAKLSLSDNGCLFAMLQVWPTLIEEIKLKKISDSSLDPHVKLVRESKTLDFSYNSKGILCYRGRFRVPSDLELRKSLHETLDRRLNFSTDYHQQFDGQSERLSIQMAPYEAFYGCKCRTPLCWIDLGEKKVLGRDLVQEVENNVKIIRDRLKAASD</sequence>
<dbReference type="GeneID" id="107952495"/>
<dbReference type="Gene3D" id="3.30.70.270">
    <property type="match status" value="1"/>
</dbReference>
<evidence type="ECO:0000313" key="2">
    <source>
        <dbReference type="Proteomes" id="UP000818029"/>
    </source>
</evidence>
<gene>
    <name evidence="3" type="primary">LOC107952495</name>
</gene>
<dbReference type="AlphaFoldDB" id="A0A1U8NZ23"/>
<dbReference type="InterPro" id="IPR043502">
    <property type="entry name" value="DNA/RNA_pol_sf"/>
</dbReference>
<dbReference type="Proteomes" id="UP000818029">
    <property type="component" value="Chromosome A02"/>
</dbReference>
<dbReference type="InterPro" id="IPR043128">
    <property type="entry name" value="Rev_trsase/Diguanyl_cyclase"/>
</dbReference>
<feature type="domain" description="Reverse transcriptase/retrotransposon-derived protein RNase H-like" evidence="1">
    <location>
        <begin position="70"/>
        <end position="163"/>
    </location>
</feature>
<dbReference type="SUPFAM" id="SSF56672">
    <property type="entry name" value="DNA/RNA polymerases"/>
    <property type="match status" value="1"/>
</dbReference>
<dbReference type="PANTHER" id="PTHR33064">
    <property type="entry name" value="POL PROTEIN"/>
    <property type="match status" value="1"/>
</dbReference>
<dbReference type="InterPro" id="IPR041577">
    <property type="entry name" value="RT_RNaseH_2"/>
</dbReference>
<organism evidence="2 3">
    <name type="scientific">Gossypium hirsutum</name>
    <name type="common">Upland cotton</name>
    <name type="synonym">Gossypium mexicanum</name>
    <dbReference type="NCBI Taxonomy" id="3635"/>
    <lineage>
        <taxon>Eukaryota</taxon>
        <taxon>Viridiplantae</taxon>
        <taxon>Streptophyta</taxon>
        <taxon>Embryophyta</taxon>
        <taxon>Tracheophyta</taxon>
        <taxon>Spermatophyta</taxon>
        <taxon>Magnoliopsida</taxon>
        <taxon>eudicotyledons</taxon>
        <taxon>Gunneridae</taxon>
        <taxon>Pentapetalae</taxon>
        <taxon>rosids</taxon>
        <taxon>malvids</taxon>
        <taxon>Malvales</taxon>
        <taxon>Malvaceae</taxon>
        <taxon>Malvoideae</taxon>
        <taxon>Gossypium</taxon>
    </lineage>
</organism>
<accession>A0A1U8NZ23</accession>
<dbReference type="Pfam" id="PF17919">
    <property type="entry name" value="RT_RNaseH_2"/>
    <property type="match status" value="1"/>
</dbReference>
<dbReference type="FunFam" id="3.30.70.270:FF:000020">
    <property type="entry name" value="Transposon Tf2-6 polyprotein-like Protein"/>
    <property type="match status" value="1"/>
</dbReference>
<proteinExistence type="predicted"/>
<dbReference type="KEGG" id="ghi:107952495"/>
<reference evidence="2" key="1">
    <citation type="journal article" date="2020" name="Nat. Genet.">
        <title>Genomic diversifications of five Gossypium allopolyploid species and their impact on cotton improvement.</title>
        <authorList>
            <person name="Chen Z.J."/>
            <person name="Sreedasyam A."/>
            <person name="Ando A."/>
            <person name="Song Q."/>
            <person name="De Santiago L.M."/>
            <person name="Hulse-Kemp A.M."/>
            <person name="Ding M."/>
            <person name="Ye W."/>
            <person name="Kirkbride R.C."/>
            <person name="Jenkins J."/>
            <person name="Plott C."/>
            <person name="Lovell J."/>
            <person name="Lin Y.M."/>
            <person name="Vaughn R."/>
            <person name="Liu B."/>
            <person name="Simpson S."/>
            <person name="Scheffler B.E."/>
            <person name="Wen L."/>
            <person name="Saski C.A."/>
            <person name="Grover C.E."/>
            <person name="Hu G."/>
            <person name="Conover J.L."/>
            <person name="Carlson J.W."/>
            <person name="Shu S."/>
            <person name="Boston L.B."/>
            <person name="Williams M."/>
            <person name="Peterson D.G."/>
            <person name="McGee K."/>
            <person name="Jones D.C."/>
            <person name="Wendel J.F."/>
            <person name="Stelly D.M."/>
            <person name="Grimwood J."/>
            <person name="Schmutz J."/>
        </authorList>
    </citation>
    <scope>NUCLEOTIDE SEQUENCE [LARGE SCALE GENOMIC DNA]</scope>
    <source>
        <strain evidence="2">cv. TM-1</strain>
    </source>
</reference>
<protein>
    <recommendedName>
        <fullName evidence="1">Reverse transcriptase/retrotransposon-derived protein RNase H-like domain-containing protein</fullName>
    </recommendedName>
</protein>
<evidence type="ECO:0000259" key="1">
    <source>
        <dbReference type="Pfam" id="PF17919"/>
    </source>
</evidence>
<dbReference type="SMR" id="A0A1U8NZ23"/>
<name>A0A1U8NZ23_GOSHI</name>